<reference evidence="2" key="2">
    <citation type="submission" date="2021-05" db="EMBL/GenBank/DDBJ databases">
        <authorList>
            <person name="Moolhuijzen P.M."/>
            <person name="Moffat C.S."/>
        </authorList>
    </citation>
    <scope>NUCLEOTIDE SEQUENCE</scope>
    <source>
        <strain evidence="2">86-124</strain>
    </source>
</reference>
<keyword evidence="4" id="KW-1185">Reference proteome</keyword>
<dbReference type="EMBL" id="NRDI02000007">
    <property type="protein sequence ID" value="KAI1514694.1"/>
    <property type="molecule type" value="Genomic_DNA"/>
</dbReference>
<reference evidence="4" key="4">
    <citation type="journal article" date="2022" name="Microb. Genom.">
        <title>A global pangenome for the wheat fungal pathogen Pyrenophora tritici-repentis and prediction of effector protein structural homology.</title>
        <authorList>
            <person name="Moolhuijzen P.M."/>
            <person name="See P.T."/>
            <person name="Shi G."/>
            <person name="Powell H.R."/>
            <person name="Cockram J."/>
            <person name="Jorgensen L.N."/>
            <person name="Benslimane H."/>
            <person name="Strelkov S.E."/>
            <person name="Turner J."/>
            <person name="Liu Z."/>
            <person name="Moffat C.S."/>
        </authorList>
    </citation>
    <scope>NUCLEOTIDE SEQUENCE [LARGE SCALE GENOMIC DNA]</scope>
</reference>
<protein>
    <submittedName>
        <fullName evidence="1">Uncharacterized protein</fullName>
    </submittedName>
</protein>
<evidence type="ECO:0000313" key="4">
    <source>
        <dbReference type="Proteomes" id="UP000249757"/>
    </source>
</evidence>
<dbReference type="Proteomes" id="UP000245464">
    <property type="component" value="Chromosome 2"/>
</dbReference>
<reference evidence="1 3" key="1">
    <citation type="journal article" date="2018" name="BMC Genomics">
        <title>Comparative genomics of the wheat fungal pathogen Pyrenophora tritici-repentis reveals chromosomal variations and genome plasticity.</title>
        <authorList>
            <person name="Moolhuijzen P."/>
            <person name="See P.T."/>
            <person name="Hane J.K."/>
            <person name="Shi G."/>
            <person name="Liu Z."/>
            <person name="Oliver R.P."/>
            <person name="Moffat C.S."/>
        </authorList>
    </citation>
    <scope>NUCLEOTIDE SEQUENCE [LARGE SCALE GENOMIC DNA]</scope>
    <source>
        <strain evidence="1">M4</strain>
    </source>
</reference>
<gene>
    <name evidence="2" type="ORF">Ptr86124_006017</name>
    <name evidence="1" type="ORF">PtrM4_071880</name>
</gene>
<evidence type="ECO:0000313" key="1">
    <source>
        <dbReference type="EMBL" id="KAF7575564.1"/>
    </source>
</evidence>
<dbReference type="AlphaFoldDB" id="A0A834S4Z4"/>
<name>A0A834S4Z4_9PLEO</name>
<organism evidence="1 3">
    <name type="scientific">Pyrenophora tritici-repentis</name>
    <dbReference type="NCBI Taxonomy" id="45151"/>
    <lineage>
        <taxon>Eukaryota</taxon>
        <taxon>Fungi</taxon>
        <taxon>Dikarya</taxon>
        <taxon>Ascomycota</taxon>
        <taxon>Pezizomycotina</taxon>
        <taxon>Dothideomycetes</taxon>
        <taxon>Pleosporomycetidae</taxon>
        <taxon>Pleosporales</taxon>
        <taxon>Pleosporineae</taxon>
        <taxon>Pleosporaceae</taxon>
        <taxon>Pyrenophora</taxon>
    </lineage>
</organism>
<evidence type="ECO:0000313" key="2">
    <source>
        <dbReference type="EMBL" id="KAI1514694.1"/>
    </source>
</evidence>
<dbReference type="EMBL" id="NQIK02000002">
    <property type="protein sequence ID" value="KAF7575564.1"/>
    <property type="molecule type" value="Genomic_DNA"/>
</dbReference>
<sequence>MWKLTGSQFDFGHGGEEVTISIMRDRNGHNLFEDYMSVVCIPDAF</sequence>
<comment type="caution">
    <text evidence="1">The sequence shown here is derived from an EMBL/GenBank/DDBJ whole genome shotgun (WGS) entry which is preliminary data.</text>
</comment>
<evidence type="ECO:0000313" key="3">
    <source>
        <dbReference type="Proteomes" id="UP000245464"/>
    </source>
</evidence>
<dbReference type="Proteomes" id="UP000249757">
    <property type="component" value="Unassembled WGS sequence"/>
</dbReference>
<accession>A0A834S4Z4</accession>
<proteinExistence type="predicted"/>
<reference evidence="2" key="3">
    <citation type="journal article" date="2022" name="bioRxiv">
        <title>A global pangenome for the wheat fungal pathogen Pyrenophora tritici-repentis and prediction of effector protein structural homology.</title>
        <authorList>
            <person name="Moolhuijzen P."/>
            <person name="See P.T."/>
            <person name="Shi G."/>
            <person name="Powell H.R."/>
            <person name="Cockram J."/>
            <person name="Jorgensen L.N."/>
            <person name="Benslimane H."/>
            <person name="Strelkov S.E."/>
            <person name="Turner J."/>
            <person name="Liu Z."/>
            <person name="Moffat C.S."/>
        </authorList>
    </citation>
    <scope>NUCLEOTIDE SEQUENCE</scope>
    <source>
        <strain evidence="2">86-124</strain>
    </source>
</reference>